<gene>
    <name evidence="1" type="ORF">PILCRDRAFT_29163</name>
</gene>
<evidence type="ECO:0000313" key="2">
    <source>
        <dbReference type="Proteomes" id="UP000054166"/>
    </source>
</evidence>
<reference evidence="2" key="2">
    <citation type="submission" date="2015-01" db="EMBL/GenBank/DDBJ databases">
        <title>Evolutionary Origins and Diversification of the Mycorrhizal Mutualists.</title>
        <authorList>
            <consortium name="DOE Joint Genome Institute"/>
            <consortium name="Mycorrhizal Genomics Consortium"/>
            <person name="Kohler A."/>
            <person name="Kuo A."/>
            <person name="Nagy L.G."/>
            <person name="Floudas D."/>
            <person name="Copeland A."/>
            <person name="Barry K.W."/>
            <person name="Cichocki N."/>
            <person name="Veneault-Fourrey C."/>
            <person name="LaButti K."/>
            <person name="Lindquist E.A."/>
            <person name="Lipzen A."/>
            <person name="Lundell T."/>
            <person name="Morin E."/>
            <person name="Murat C."/>
            <person name="Riley R."/>
            <person name="Ohm R."/>
            <person name="Sun H."/>
            <person name="Tunlid A."/>
            <person name="Henrissat B."/>
            <person name="Grigoriev I.V."/>
            <person name="Hibbett D.S."/>
            <person name="Martin F."/>
        </authorList>
    </citation>
    <scope>NUCLEOTIDE SEQUENCE [LARGE SCALE GENOMIC DNA]</scope>
    <source>
        <strain evidence="2">F 1598</strain>
    </source>
</reference>
<dbReference type="InParanoid" id="A0A0C3CEX8"/>
<accession>A0A0C3CEX8</accession>
<dbReference type="OrthoDB" id="3363652at2759"/>
<proteinExistence type="predicted"/>
<dbReference type="Proteomes" id="UP000054166">
    <property type="component" value="Unassembled WGS sequence"/>
</dbReference>
<sequence length="102" mass="11157">IKIGSDLSPAERIAVEQTIKDFADIYALSVSEVKHIPGAYHKLHIPEGATFNTKIRQQHLSSPKAEYFSKALDVMLEAGICEPIDAKDVKCVSPITLATKAH</sequence>
<keyword evidence="2" id="KW-1185">Reference proteome</keyword>
<feature type="non-terminal residue" evidence="1">
    <location>
        <position position="1"/>
    </location>
</feature>
<reference evidence="1 2" key="1">
    <citation type="submission" date="2014-04" db="EMBL/GenBank/DDBJ databases">
        <authorList>
            <consortium name="DOE Joint Genome Institute"/>
            <person name="Kuo A."/>
            <person name="Tarkka M."/>
            <person name="Buscot F."/>
            <person name="Kohler A."/>
            <person name="Nagy L.G."/>
            <person name="Floudas D."/>
            <person name="Copeland A."/>
            <person name="Barry K.W."/>
            <person name="Cichocki N."/>
            <person name="Veneault-Fourrey C."/>
            <person name="LaButti K."/>
            <person name="Lindquist E.A."/>
            <person name="Lipzen A."/>
            <person name="Lundell T."/>
            <person name="Morin E."/>
            <person name="Murat C."/>
            <person name="Sun H."/>
            <person name="Tunlid A."/>
            <person name="Henrissat B."/>
            <person name="Grigoriev I.V."/>
            <person name="Hibbett D.S."/>
            <person name="Martin F."/>
            <person name="Nordberg H.P."/>
            <person name="Cantor M.N."/>
            <person name="Hua S.X."/>
        </authorList>
    </citation>
    <scope>NUCLEOTIDE SEQUENCE [LARGE SCALE GENOMIC DNA]</scope>
    <source>
        <strain evidence="1 2">F 1598</strain>
    </source>
</reference>
<protein>
    <submittedName>
        <fullName evidence="1">Uncharacterized protein</fullName>
    </submittedName>
</protein>
<evidence type="ECO:0000313" key="1">
    <source>
        <dbReference type="EMBL" id="KIM88297.1"/>
    </source>
</evidence>
<name>A0A0C3CEX8_PILCF</name>
<dbReference type="AlphaFoldDB" id="A0A0C3CEX8"/>
<feature type="non-terminal residue" evidence="1">
    <location>
        <position position="102"/>
    </location>
</feature>
<organism evidence="1 2">
    <name type="scientific">Piloderma croceum (strain F 1598)</name>
    <dbReference type="NCBI Taxonomy" id="765440"/>
    <lineage>
        <taxon>Eukaryota</taxon>
        <taxon>Fungi</taxon>
        <taxon>Dikarya</taxon>
        <taxon>Basidiomycota</taxon>
        <taxon>Agaricomycotina</taxon>
        <taxon>Agaricomycetes</taxon>
        <taxon>Agaricomycetidae</taxon>
        <taxon>Atheliales</taxon>
        <taxon>Atheliaceae</taxon>
        <taxon>Piloderma</taxon>
    </lineage>
</organism>
<dbReference type="EMBL" id="KN832977">
    <property type="protein sequence ID" value="KIM88297.1"/>
    <property type="molecule type" value="Genomic_DNA"/>
</dbReference>
<dbReference type="HOGENOM" id="CLU_119163_0_1_1"/>